<keyword evidence="1" id="KW-0732">Signal</keyword>
<dbReference type="AlphaFoldDB" id="A0A4Y5PW31"/>
<proteinExistence type="evidence at transcript level"/>
<organism evidence="2">
    <name type="scientific">Elymus villosus</name>
    <dbReference type="NCBI Taxonomy" id="1316036"/>
    <lineage>
        <taxon>Eukaryota</taxon>
        <taxon>Viridiplantae</taxon>
        <taxon>Streptophyta</taxon>
        <taxon>Embryophyta</taxon>
        <taxon>Tracheophyta</taxon>
        <taxon>Spermatophyta</taxon>
        <taxon>Magnoliopsida</taxon>
        <taxon>Liliopsida</taxon>
        <taxon>Poales</taxon>
        <taxon>Poaceae</taxon>
        <taxon>BOP clade</taxon>
        <taxon>Pooideae</taxon>
        <taxon>Triticodae</taxon>
        <taxon>Triticeae</taxon>
        <taxon>Hordeinae</taxon>
        <taxon>Elymus</taxon>
    </lineage>
</organism>
<name>A0A4Y5PW31_9POAL</name>
<protein>
    <submittedName>
        <fullName evidence="2">Jekyll 3</fullName>
    </submittedName>
</protein>
<reference evidence="2" key="1">
    <citation type="journal article" date="2019" name="Plant J.">
        <title>The highly divergent Jekyll genes, required for sexual reproduction, are lineage specific for the related grass tribes Triticeae and Bromeae.</title>
        <authorList>
            <person name="Radchuk V."/>
            <person name="Sharma R."/>
            <person name="Potokina E."/>
            <person name="Radchuk R."/>
            <person name="Weier D."/>
            <person name="Munz E."/>
            <person name="Schreiber M."/>
            <person name="Mascher M."/>
            <person name="Stein N."/>
            <person name="Wicker T."/>
            <person name="Kilian B."/>
            <person name="Borisjuk L."/>
        </authorList>
    </citation>
    <scope>NUCLEOTIDE SEQUENCE</scope>
</reference>
<accession>A0A4Y5PW31</accession>
<feature type="chain" id="PRO_5021220293" evidence="1">
    <location>
        <begin position="26"/>
        <end position="129"/>
    </location>
</feature>
<dbReference type="EMBL" id="MK432921">
    <property type="protein sequence ID" value="QCX08906.1"/>
    <property type="molecule type" value="mRNA"/>
</dbReference>
<evidence type="ECO:0000313" key="2">
    <source>
        <dbReference type="EMBL" id="QCX08906.1"/>
    </source>
</evidence>
<evidence type="ECO:0000256" key="1">
    <source>
        <dbReference type="SAM" id="SignalP"/>
    </source>
</evidence>
<feature type="signal peptide" evidence="1">
    <location>
        <begin position="1"/>
        <end position="25"/>
    </location>
</feature>
<sequence>MAARGGKALVLAMLISFLAVQGTLGFDFAACYCEHNKWCTNHTPPSSGRELYCLKKGIRECTSLRCSKRTPSVMPLADAVNTVTDEGSMAVPAGGADRGEFNVAEDSMAAPAGGADHGEFIVAEEDAAP</sequence>